<reference evidence="2 3" key="1">
    <citation type="submission" date="2022-03" db="EMBL/GenBank/DDBJ databases">
        <title>Hymenobactersp. isolated from the air.</title>
        <authorList>
            <person name="Won M."/>
            <person name="Kwon S.-W."/>
        </authorList>
    </citation>
    <scope>NUCLEOTIDE SEQUENCE [LARGE SCALE GENOMIC DNA]</scope>
    <source>
        <strain evidence="2 3">KACC 21982</strain>
    </source>
</reference>
<evidence type="ECO:0000313" key="3">
    <source>
        <dbReference type="Proteomes" id="UP000831113"/>
    </source>
</evidence>
<proteinExistence type="predicted"/>
<feature type="domain" description="Cupin type-2" evidence="1">
    <location>
        <begin position="74"/>
        <end position="130"/>
    </location>
</feature>
<dbReference type="Pfam" id="PF07883">
    <property type="entry name" value="Cupin_2"/>
    <property type="match status" value="1"/>
</dbReference>
<sequence length="166" mass="18141">MTTSRFKQAILALGASVLLLGFTGKTIPQQGKSPAKAGPFPKGDRAPAEHFTGVVYMHPLIKEDPTFNVVSGNVTFEPGARSNWHTHAAGQILLITEGLGYYQEKGQPVRLLRQGEVIKAQPGVEHWHGASPKQGMTHISLNVNTEKGIVTWLKPVTDQEYNSYKP</sequence>
<keyword evidence="3" id="KW-1185">Reference proteome</keyword>
<dbReference type="InterPro" id="IPR013096">
    <property type="entry name" value="Cupin_2"/>
</dbReference>
<dbReference type="EMBL" id="CP094669">
    <property type="protein sequence ID" value="UOG73469.1"/>
    <property type="molecule type" value="Genomic_DNA"/>
</dbReference>
<organism evidence="2 3">
    <name type="scientific">Hymenobacter tibetensis</name>
    <dbReference type="NCBI Taxonomy" id="497967"/>
    <lineage>
        <taxon>Bacteria</taxon>
        <taxon>Pseudomonadati</taxon>
        <taxon>Bacteroidota</taxon>
        <taxon>Cytophagia</taxon>
        <taxon>Cytophagales</taxon>
        <taxon>Hymenobacteraceae</taxon>
        <taxon>Hymenobacter</taxon>
    </lineage>
</organism>
<dbReference type="SUPFAM" id="SSF51182">
    <property type="entry name" value="RmlC-like cupins"/>
    <property type="match status" value="1"/>
</dbReference>
<dbReference type="InterPro" id="IPR014710">
    <property type="entry name" value="RmlC-like_jellyroll"/>
</dbReference>
<name>A0ABY4CWU4_9BACT</name>
<dbReference type="Gene3D" id="2.60.120.10">
    <property type="entry name" value="Jelly Rolls"/>
    <property type="match status" value="1"/>
</dbReference>
<protein>
    <submittedName>
        <fullName evidence="2">Cupin domain-containing protein</fullName>
    </submittedName>
</protein>
<dbReference type="RefSeq" id="WP_243796024.1">
    <property type="nucleotide sequence ID" value="NZ_CP094669.1"/>
</dbReference>
<evidence type="ECO:0000313" key="2">
    <source>
        <dbReference type="EMBL" id="UOG73469.1"/>
    </source>
</evidence>
<dbReference type="Proteomes" id="UP000831113">
    <property type="component" value="Chromosome"/>
</dbReference>
<evidence type="ECO:0000259" key="1">
    <source>
        <dbReference type="Pfam" id="PF07883"/>
    </source>
</evidence>
<gene>
    <name evidence="2" type="ORF">MTX78_15190</name>
</gene>
<dbReference type="PANTHER" id="PTHR43698:SF1">
    <property type="entry name" value="BLL4564 PROTEIN"/>
    <property type="match status" value="1"/>
</dbReference>
<dbReference type="InterPro" id="IPR011051">
    <property type="entry name" value="RmlC_Cupin_sf"/>
</dbReference>
<dbReference type="PANTHER" id="PTHR43698">
    <property type="entry name" value="RIBD C-TERMINAL DOMAIN CONTAINING PROTEIN"/>
    <property type="match status" value="1"/>
</dbReference>
<dbReference type="CDD" id="cd02233">
    <property type="entry name" value="cupin_HNL-like"/>
    <property type="match status" value="1"/>
</dbReference>
<accession>A0ABY4CWU4</accession>
<dbReference type="InterPro" id="IPR047263">
    <property type="entry name" value="HNL-like_cupin"/>
</dbReference>